<dbReference type="PANTHER" id="PTHR43630">
    <property type="entry name" value="POLY-BETA-1,6-N-ACETYL-D-GLUCOSAMINE SYNTHASE"/>
    <property type="match status" value="1"/>
</dbReference>
<dbReference type="EMBL" id="UINC01022746">
    <property type="protein sequence ID" value="SVA92999.1"/>
    <property type="molecule type" value="Genomic_DNA"/>
</dbReference>
<keyword evidence="3" id="KW-0812">Transmembrane</keyword>
<keyword evidence="3" id="KW-0472">Membrane</keyword>
<gene>
    <name evidence="5" type="ORF">METZ01_LOCUS145853</name>
</gene>
<dbReference type="AlphaFoldDB" id="A0A381ZV09"/>
<keyword evidence="1" id="KW-0328">Glycosyltransferase</keyword>
<reference evidence="5" key="1">
    <citation type="submission" date="2018-05" db="EMBL/GenBank/DDBJ databases">
        <authorList>
            <person name="Lanie J.A."/>
            <person name="Ng W.-L."/>
            <person name="Kazmierczak K.M."/>
            <person name="Andrzejewski T.M."/>
            <person name="Davidsen T.M."/>
            <person name="Wayne K.J."/>
            <person name="Tettelin H."/>
            <person name="Glass J.I."/>
            <person name="Rusch D."/>
            <person name="Podicherti R."/>
            <person name="Tsui H.-C.T."/>
            <person name="Winkler M.E."/>
        </authorList>
    </citation>
    <scope>NUCLEOTIDE SEQUENCE</scope>
</reference>
<feature type="domain" description="Glycosyltransferase 2-like" evidence="4">
    <location>
        <begin position="19"/>
        <end position="187"/>
    </location>
</feature>
<keyword evidence="3" id="KW-1133">Transmembrane helix</keyword>
<sequence>MQQDNRDKLYDSKQSPLVSFVIPMYNEAEHIQPCLDSILVQDYPKECIEIHVIDGVSSDDSASIVENYISTSIAQIFLHNNLKRKTPISLNIGIQAAQGDVIIILGAHTEIDSNFVRLNVNNLNQNRVWCSGGTQINVGKTVLQSSIGVAMSHWFGMPSAAYRYRKKAGFVNTVVYGAYKKEVFNEVGLFEEIGVMSEDAEINLRITKAGYKIYYDPRIKSRYYPRKTLITFFKQMYNYGILRSQIFKKHGSGLLWLHFLPPLVIVVIPLMAIFSFIVQPIKLVVLVIMLLYAIIAAFSALTAFLIQKKGNPFLVSIAFLSMHIGWALGFLVGTLKRNSKSNRK</sequence>
<feature type="transmembrane region" description="Helical" evidence="3">
    <location>
        <begin position="313"/>
        <end position="335"/>
    </location>
</feature>
<evidence type="ECO:0000256" key="3">
    <source>
        <dbReference type="SAM" id="Phobius"/>
    </source>
</evidence>
<dbReference type="InterPro" id="IPR029044">
    <property type="entry name" value="Nucleotide-diphossugar_trans"/>
</dbReference>
<evidence type="ECO:0000256" key="2">
    <source>
        <dbReference type="ARBA" id="ARBA00022679"/>
    </source>
</evidence>
<dbReference type="PANTHER" id="PTHR43630:SF1">
    <property type="entry name" value="POLY-BETA-1,6-N-ACETYL-D-GLUCOSAMINE SYNTHASE"/>
    <property type="match status" value="1"/>
</dbReference>
<feature type="transmembrane region" description="Helical" evidence="3">
    <location>
        <begin position="253"/>
        <end position="277"/>
    </location>
</feature>
<name>A0A381ZV09_9ZZZZ</name>
<keyword evidence="2" id="KW-0808">Transferase</keyword>
<dbReference type="InterPro" id="IPR001173">
    <property type="entry name" value="Glyco_trans_2-like"/>
</dbReference>
<dbReference type="SUPFAM" id="SSF53448">
    <property type="entry name" value="Nucleotide-diphospho-sugar transferases"/>
    <property type="match status" value="1"/>
</dbReference>
<feature type="transmembrane region" description="Helical" evidence="3">
    <location>
        <begin position="283"/>
        <end position="306"/>
    </location>
</feature>
<dbReference type="CDD" id="cd02525">
    <property type="entry name" value="Succinoglycan_BP_ExoA"/>
    <property type="match status" value="1"/>
</dbReference>
<proteinExistence type="predicted"/>
<accession>A0A381ZV09</accession>
<dbReference type="GO" id="GO:0016757">
    <property type="term" value="F:glycosyltransferase activity"/>
    <property type="evidence" value="ECO:0007669"/>
    <property type="project" value="UniProtKB-KW"/>
</dbReference>
<evidence type="ECO:0000313" key="5">
    <source>
        <dbReference type="EMBL" id="SVA92999.1"/>
    </source>
</evidence>
<organism evidence="5">
    <name type="scientific">marine metagenome</name>
    <dbReference type="NCBI Taxonomy" id="408172"/>
    <lineage>
        <taxon>unclassified sequences</taxon>
        <taxon>metagenomes</taxon>
        <taxon>ecological metagenomes</taxon>
    </lineage>
</organism>
<evidence type="ECO:0000256" key="1">
    <source>
        <dbReference type="ARBA" id="ARBA00022676"/>
    </source>
</evidence>
<dbReference type="Pfam" id="PF00535">
    <property type="entry name" value="Glycos_transf_2"/>
    <property type="match status" value="1"/>
</dbReference>
<evidence type="ECO:0000259" key="4">
    <source>
        <dbReference type="Pfam" id="PF00535"/>
    </source>
</evidence>
<dbReference type="Gene3D" id="3.90.550.10">
    <property type="entry name" value="Spore Coat Polysaccharide Biosynthesis Protein SpsA, Chain A"/>
    <property type="match status" value="1"/>
</dbReference>
<protein>
    <recommendedName>
        <fullName evidence="4">Glycosyltransferase 2-like domain-containing protein</fullName>
    </recommendedName>
</protein>